<evidence type="ECO:0000256" key="4">
    <source>
        <dbReference type="PROSITE-ProRule" id="PRU00325"/>
    </source>
</evidence>
<evidence type="ECO:0000256" key="5">
    <source>
        <dbReference type="SAM" id="MobiDB-lite"/>
    </source>
</evidence>
<feature type="region of interest" description="Disordered" evidence="5">
    <location>
        <begin position="124"/>
        <end position="151"/>
    </location>
</feature>
<dbReference type="PANTHER" id="PTHR31973:SF187">
    <property type="entry name" value="MUTATOR TRANSPOSASE MUDRA PROTEIN"/>
    <property type="match status" value="1"/>
</dbReference>
<feature type="compositionally biased region" description="Basic residues" evidence="5">
    <location>
        <begin position="135"/>
        <end position="145"/>
    </location>
</feature>
<name>A0A8S1ZPI6_ARAAE</name>
<dbReference type="PANTHER" id="PTHR31973">
    <property type="entry name" value="POLYPROTEIN, PUTATIVE-RELATED"/>
    <property type="match status" value="1"/>
</dbReference>
<evidence type="ECO:0000256" key="1">
    <source>
        <dbReference type="ARBA" id="ARBA00022723"/>
    </source>
</evidence>
<feature type="region of interest" description="Disordered" evidence="5">
    <location>
        <begin position="164"/>
        <end position="193"/>
    </location>
</feature>
<gene>
    <name evidence="7" type="ORF">AARE701A_LOCUS3777</name>
</gene>
<protein>
    <recommendedName>
        <fullName evidence="6">SWIM-type domain-containing protein</fullName>
    </recommendedName>
</protein>
<dbReference type="InterPro" id="IPR006564">
    <property type="entry name" value="Znf_PMZ"/>
</dbReference>
<evidence type="ECO:0000313" key="8">
    <source>
        <dbReference type="Proteomes" id="UP000682877"/>
    </source>
</evidence>
<proteinExistence type="predicted"/>
<evidence type="ECO:0000256" key="3">
    <source>
        <dbReference type="ARBA" id="ARBA00022833"/>
    </source>
</evidence>
<dbReference type="PROSITE" id="PS50966">
    <property type="entry name" value="ZF_SWIM"/>
    <property type="match status" value="1"/>
</dbReference>
<keyword evidence="1" id="KW-0479">Metal-binding</keyword>
<evidence type="ECO:0000256" key="2">
    <source>
        <dbReference type="ARBA" id="ARBA00022771"/>
    </source>
</evidence>
<keyword evidence="2 4" id="KW-0863">Zinc-finger</keyword>
<feature type="domain" description="SWIM-type" evidence="6">
    <location>
        <begin position="54"/>
        <end position="86"/>
    </location>
</feature>
<keyword evidence="8" id="KW-1185">Reference proteome</keyword>
<feature type="compositionally biased region" description="Polar residues" evidence="5">
    <location>
        <begin position="175"/>
        <end position="193"/>
    </location>
</feature>
<evidence type="ECO:0000313" key="7">
    <source>
        <dbReference type="EMBL" id="CAE5960328.1"/>
    </source>
</evidence>
<dbReference type="SMART" id="SM00575">
    <property type="entry name" value="ZnF_PMZ"/>
    <property type="match status" value="1"/>
</dbReference>
<dbReference type="AlphaFoldDB" id="A0A8S1ZPI6"/>
<evidence type="ECO:0000259" key="6">
    <source>
        <dbReference type="PROSITE" id="PS50966"/>
    </source>
</evidence>
<dbReference type="Pfam" id="PF04434">
    <property type="entry name" value="SWIM"/>
    <property type="match status" value="1"/>
</dbReference>
<sequence length="193" mass="21637">MRIAARFQTADKETAKHTKKARKELEKSCEEAQNCYSLSSTSGRYEILEFGTSYSVILSKRECACRKWDLTGIPCRHAVCAIRENCQEVEDFISDFYLTAKHKDTYRRGLEPVNGSKFWEETGGPHIYGPPFKRPPGRPKGKARKPAQDEAEMEAAMIGLEEAGTSGHGEAEVQDVSSTAPQGSQWLLFRSNN</sequence>
<dbReference type="EMBL" id="LR999451">
    <property type="protein sequence ID" value="CAE5960328.1"/>
    <property type="molecule type" value="Genomic_DNA"/>
</dbReference>
<organism evidence="7 8">
    <name type="scientific">Arabidopsis arenosa</name>
    <name type="common">Sand rock-cress</name>
    <name type="synonym">Cardaminopsis arenosa</name>
    <dbReference type="NCBI Taxonomy" id="38785"/>
    <lineage>
        <taxon>Eukaryota</taxon>
        <taxon>Viridiplantae</taxon>
        <taxon>Streptophyta</taxon>
        <taxon>Embryophyta</taxon>
        <taxon>Tracheophyta</taxon>
        <taxon>Spermatophyta</taxon>
        <taxon>Magnoliopsida</taxon>
        <taxon>eudicotyledons</taxon>
        <taxon>Gunneridae</taxon>
        <taxon>Pentapetalae</taxon>
        <taxon>rosids</taxon>
        <taxon>malvids</taxon>
        <taxon>Brassicales</taxon>
        <taxon>Brassicaceae</taxon>
        <taxon>Camelineae</taxon>
        <taxon>Arabidopsis</taxon>
    </lineage>
</organism>
<dbReference type="InterPro" id="IPR007527">
    <property type="entry name" value="Znf_SWIM"/>
</dbReference>
<dbReference type="GO" id="GO:0008270">
    <property type="term" value="F:zinc ion binding"/>
    <property type="evidence" value="ECO:0007669"/>
    <property type="project" value="UniProtKB-KW"/>
</dbReference>
<dbReference type="Proteomes" id="UP000682877">
    <property type="component" value="Chromosome 1"/>
</dbReference>
<reference evidence="7" key="1">
    <citation type="submission" date="2021-01" db="EMBL/GenBank/DDBJ databases">
        <authorList>
            <person name="Bezrukov I."/>
        </authorList>
    </citation>
    <scope>NUCLEOTIDE SEQUENCE</scope>
</reference>
<keyword evidence="3" id="KW-0862">Zinc</keyword>
<accession>A0A8S1ZPI6</accession>